<keyword evidence="3" id="KW-0548">Nucleotidyltransferase</keyword>
<keyword evidence="4" id="KW-0540">Nuclease</keyword>
<dbReference type="InterPro" id="IPR001995">
    <property type="entry name" value="Peptidase_A2_cat"/>
</dbReference>
<feature type="coiled-coil region" evidence="7">
    <location>
        <begin position="238"/>
        <end position="265"/>
    </location>
</feature>
<dbReference type="SUPFAM" id="SSF57756">
    <property type="entry name" value="Retrovirus zinc finger-like domains"/>
    <property type="match status" value="1"/>
</dbReference>
<dbReference type="PANTHER" id="PTHR37984:SF5">
    <property type="entry name" value="PROTEIN NYNRIN-LIKE"/>
    <property type="match status" value="1"/>
</dbReference>
<evidence type="ECO:0000256" key="2">
    <source>
        <dbReference type="ARBA" id="ARBA00022679"/>
    </source>
</evidence>
<dbReference type="PROSITE" id="PS50158">
    <property type="entry name" value="ZF_CCHC"/>
    <property type="match status" value="2"/>
</dbReference>
<feature type="region of interest" description="Disordered" evidence="8">
    <location>
        <begin position="1"/>
        <end position="46"/>
    </location>
</feature>
<dbReference type="GO" id="GO:0019899">
    <property type="term" value="F:enzyme binding"/>
    <property type="evidence" value="ECO:0007669"/>
    <property type="project" value="UniProtKB-ARBA"/>
</dbReference>
<dbReference type="InterPro" id="IPR050951">
    <property type="entry name" value="Retrovirus_Pol_polyprotein"/>
</dbReference>
<dbReference type="Pfam" id="PF13975">
    <property type="entry name" value="gag-asp_proteas"/>
    <property type="match status" value="1"/>
</dbReference>
<evidence type="ECO:0000256" key="6">
    <source>
        <dbReference type="ARBA" id="ARBA00022801"/>
    </source>
</evidence>
<reference evidence="10" key="1">
    <citation type="journal article" date="2008" name="Nat. Genet.">
        <title>The Pristionchus pacificus genome provides a unique perspective on nematode lifestyle and parasitism.</title>
        <authorList>
            <person name="Dieterich C."/>
            <person name="Clifton S.W."/>
            <person name="Schuster L.N."/>
            <person name="Chinwalla A."/>
            <person name="Delehaunty K."/>
            <person name="Dinkelacker I."/>
            <person name="Fulton L."/>
            <person name="Fulton R."/>
            <person name="Godfrey J."/>
            <person name="Minx P."/>
            <person name="Mitreva M."/>
            <person name="Roeseler W."/>
            <person name="Tian H."/>
            <person name="Witte H."/>
            <person name="Yang S.P."/>
            <person name="Wilson R.K."/>
            <person name="Sommer R.J."/>
        </authorList>
    </citation>
    <scope>NUCLEOTIDE SEQUENCE [LARGE SCALE GENOMIC DNA]</scope>
    <source>
        <strain evidence="10">PS312</strain>
    </source>
</reference>
<dbReference type="SMART" id="SM00343">
    <property type="entry name" value="ZnF_C2HC"/>
    <property type="match status" value="2"/>
</dbReference>
<protein>
    <recommendedName>
        <fullName evidence="1">RNA-directed DNA polymerase</fullName>
        <ecNumber evidence="1">2.7.7.49</ecNumber>
    </recommendedName>
</protein>
<dbReference type="PROSITE" id="PS00141">
    <property type="entry name" value="ASP_PROTEASE"/>
    <property type="match status" value="1"/>
</dbReference>
<dbReference type="InterPro" id="IPR001878">
    <property type="entry name" value="Znf_CCHC"/>
</dbReference>
<organism evidence="9 10">
    <name type="scientific">Pristionchus pacificus</name>
    <name type="common">Parasitic nematode worm</name>
    <dbReference type="NCBI Taxonomy" id="54126"/>
    <lineage>
        <taxon>Eukaryota</taxon>
        <taxon>Metazoa</taxon>
        <taxon>Ecdysozoa</taxon>
        <taxon>Nematoda</taxon>
        <taxon>Chromadorea</taxon>
        <taxon>Rhabditida</taxon>
        <taxon>Rhabditina</taxon>
        <taxon>Diplogasteromorpha</taxon>
        <taxon>Diplogasteroidea</taxon>
        <taxon>Neodiplogasteridae</taxon>
        <taxon>Pristionchus</taxon>
    </lineage>
</organism>
<dbReference type="SUPFAM" id="SSF50630">
    <property type="entry name" value="Acid proteases"/>
    <property type="match status" value="1"/>
</dbReference>
<dbReference type="InterPro" id="IPR001969">
    <property type="entry name" value="Aspartic_peptidase_AS"/>
</dbReference>
<dbReference type="PANTHER" id="PTHR37984">
    <property type="entry name" value="PROTEIN CBG26694"/>
    <property type="match status" value="1"/>
</dbReference>
<keyword evidence="5" id="KW-0255">Endonuclease</keyword>
<sequence length="1530" mass="173096">MDILPKDVDMIEESTQLKKTGEESNPQQLPSVSGTQTRANAEKERKDALELKDRLKEEYDEITKAYKECKEKVKGIGSMRGHLTDLSDCFKKAKSQADKSWENVLLVVNKALESGVNKGKEREFLTRLELNSLEEVEKAMTENREKVAVMRQMLSTMEEIEGVNNIPDLLRKVNTERENVTIERQGWQKMSEQLDELKGAMNLEENERMVDKWKAINDEFQNITAKLQSFQLDGDASGEELQSRIDSLEAKNLELASENGRLKERIDLQIAEMIKIDERNTGQNANGLSDSQRELLNLRMHNDMLQRMKQMRESGVHSHTHRDSSDTPTTRDQHSSTIATTGERYGNYQTDEYGNRGAGDMGGQVVDQYQTGVGSGFSHVNGGGSSTGGGNVMGRSIGLLANSLPRMNRYSGRKEDWDDFETGFTIRYGMMENTVAMSLLKDNLNGAARDALRSVPDEEKLKGIKSVLKWLRSRLSNETPFEELEVEKMLRHQKVDGKSVGRVCEELEEWTSKLHMGDEAKKETARKRQLTILYEGKHTEHVRLLTLFGEGASYSKMKSALVELEYLKRTEKESKGYSKGGNFGLKCFRCDEYGHKESQCGRRSGNGGGSSGGSGHYGTNSGNRGGYSGPNRGGYQGPSRGGTNSGKGYKNMQSNGYSNGYNNTRSNPNQWANVSNVTGNIARDTSSAATGANAVPLGRNKCIKGVNAIQSKLPTKEKEVNTELLQNEDLARSMSNDEGEFFFIKRRELVKGKLNGVPVEVLLDTGADVSIISANVVNGIKSALVDQGAKPVIKDASNSIMHIIGRTILEVDLEVGKKTSVGFFVVNNDLGKVIIGGKGLEDIGIELKVVDFREEEEQVKCNEALVLRNCTIEPGQLGAVWATGSEKDTVMLESSSDQLVEGIAANERIVNIPVFNDTKEELIFTKHQSVGKWRVVDGAVEVVSALQKEQGVVPHKHNVVAVWNEIREKLVKNREMELEDSLEKVLKGLTIGEDIVINAITRLRLSEERQKENNEEEMIKRKNEVGDGKGDGSDMFRMPDSNRKYTMADLEIDQGVLYVLDRDHDRRLYVPMSERKKLIKEIHESVLVGHAGGKKMSQILQKEYVWGAMEKDVSNVLREWGEPWKVNEKYVVDMDDYKSRMMLLMRKAQEEVNERLRGERERMKFNYDKRMKNNKMNEPVVGDRVYTYKERIEEKNPKLRIKATRLILENGLEEEDNMTDQTVEETVSNTCQHALRVLAGPEVDWRFTIRDVNPRYERAYRKGLGEDVEESIGYGVIIFSNGIELSSIGGDSARWKWIEKMPSEWAETLRELDKKESKKPIKKLLIHWPRRMELGESHKLKKTIIYLTEANCWNVIIVMEPCSVETDSNYLPFLIEWSAEKTKTGWIRVIVSDGAVSDGTPVVALEKCHPWMRRDHWEFAVEAWTKGMPWNPQEAKKHLANKGFDGEQEEIVSKKRDKDEMMIQKVKTFHPKPVDTRICNECQGMGHIARKCPLLAAGGNNNRKRGIERGRPSREEEDVKEGGYKKKKFY</sequence>
<feature type="region of interest" description="Disordered" evidence="8">
    <location>
        <begin position="597"/>
        <end position="667"/>
    </location>
</feature>
<evidence type="ECO:0000256" key="1">
    <source>
        <dbReference type="ARBA" id="ARBA00012493"/>
    </source>
</evidence>
<keyword evidence="2" id="KW-0808">Transferase</keyword>
<feature type="compositionally biased region" description="Basic and acidic residues" evidence="8">
    <location>
        <begin position="311"/>
        <end position="334"/>
    </location>
</feature>
<dbReference type="Proteomes" id="UP000005239">
    <property type="component" value="Unassembled WGS sequence"/>
</dbReference>
<evidence type="ECO:0000313" key="9">
    <source>
        <dbReference type="EnsemblMetazoa" id="PPA34042.1"/>
    </source>
</evidence>
<dbReference type="Gene3D" id="2.40.70.10">
    <property type="entry name" value="Acid Proteases"/>
    <property type="match status" value="1"/>
</dbReference>
<accession>A0A2A6BC68</accession>
<evidence type="ECO:0000256" key="3">
    <source>
        <dbReference type="ARBA" id="ARBA00022695"/>
    </source>
</evidence>
<reference evidence="9" key="2">
    <citation type="submission" date="2022-06" db="UniProtKB">
        <authorList>
            <consortium name="EnsemblMetazoa"/>
        </authorList>
    </citation>
    <scope>IDENTIFICATION</scope>
    <source>
        <strain evidence="9">PS312</strain>
    </source>
</reference>
<proteinExistence type="predicted"/>
<dbReference type="InterPro" id="IPR021109">
    <property type="entry name" value="Peptidase_aspartic_dom_sf"/>
</dbReference>
<feature type="region of interest" description="Disordered" evidence="8">
    <location>
        <begin position="1497"/>
        <end position="1530"/>
    </location>
</feature>
<dbReference type="CDD" id="cd00303">
    <property type="entry name" value="retropepsin_like"/>
    <property type="match status" value="1"/>
</dbReference>
<dbReference type="EnsemblMetazoa" id="PPA34042.1">
    <property type="protein sequence ID" value="PPA34042.1"/>
    <property type="gene ID" value="WBGene00272411"/>
</dbReference>
<feature type="compositionally biased region" description="Gly residues" evidence="8">
    <location>
        <begin position="604"/>
        <end position="616"/>
    </location>
</feature>
<dbReference type="PROSITE" id="PS50175">
    <property type="entry name" value="ASP_PROT_RETROV"/>
    <property type="match status" value="1"/>
</dbReference>
<dbReference type="Pfam" id="PF17921">
    <property type="entry name" value="Integrase_H2C2"/>
    <property type="match status" value="1"/>
</dbReference>
<evidence type="ECO:0000313" key="10">
    <source>
        <dbReference type="Proteomes" id="UP000005239"/>
    </source>
</evidence>
<keyword evidence="10" id="KW-1185">Reference proteome</keyword>
<keyword evidence="6" id="KW-0378">Hydrolase</keyword>
<dbReference type="GO" id="GO:0004519">
    <property type="term" value="F:endonuclease activity"/>
    <property type="evidence" value="ECO:0007669"/>
    <property type="project" value="UniProtKB-KW"/>
</dbReference>
<accession>A0A8R1YNI2</accession>
<dbReference type="GO" id="GO:0003676">
    <property type="term" value="F:nucleic acid binding"/>
    <property type="evidence" value="ECO:0007669"/>
    <property type="project" value="InterPro"/>
</dbReference>
<feature type="compositionally biased region" description="Gly residues" evidence="8">
    <location>
        <begin position="623"/>
        <end position="645"/>
    </location>
</feature>
<feature type="compositionally biased region" description="Basic and acidic residues" evidence="8">
    <location>
        <begin position="1505"/>
        <end position="1514"/>
    </location>
</feature>
<feature type="region of interest" description="Disordered" evidence="8">
    <location>
        <begin position="311"/>
        <end position="353"/>
    </location>
</feature>
<feature type="compositionally biased region" description="Polar residues" evidence="8">
    <location>
        <begin position="651"/>
        <end position="667"/>
    </location>
</feature>
<feature type="compositionally biased region" description="Basic and acidic residues" evidence="8">
    <location>
        <begin position="1"/>
        <end position="22"/>
    </location>
</feature>
<name>A0A2A6BC68_PRIPA</name>
<evidence type="ECO:0000256" key="5">
    <source>
        <dbReference type="ARBA" id="ARBA00022759"/>
    </source>
</evidence>
<evidence type="ECO:0000256" key="8">
    <source>
        <dbReference type="SAM" id="MobiDB-lite"/>
    </source>
</evidence>
<feature type="compositionally biased region" description="Polar residues" evidence="8">
    <location>
        <begin position="23"/>
        <end position="39"/>
    </location>
</feature>
<dbReference type="GO" id="GO:0004190">
    <property type="term" value="F:aspartic-type endopeptidase activity"/>
    <property type="evidence" value="ECO:0007669"/>
    <property type="project" value="InterPro"/>
</dbReference>
<dbReference type="GO" id="GO:0003964">
    <property type="term" value="F:RNA-directed DNA polymerase activity"/>
    <property type="evidence" value="ECO:0007669"/>
    <property type="project" value="UniProtKB-EC"/>
</dbReference>
<dbReference type="GO" id="GO:0006508">
    <property type="term" value="P:proteolysis"/>
    <property type="evidence" value="ECO:0007669"/>
    <property type="project" value="InterPro"/>
</dbReference>
<dbReference type="GO" id="GO:0008270">
    <property type="term" value="F:zinc ion binding"/>
    <property type="evidence" value="ECO:0007669"/>
    <property type="project" value="InterPro"/>
</dbReference>
<dbReference type="OrthoDB" id="5849037at2759"/>
<keyword evidence="7" id="KW-0175">Coiled coil</keyword>
<dbReference type="InterPro" id="IPR041588">
    <property type="entry name" value="Integrase_H2C2"/>
</dbReference>
<dbReference type="EC" id="2.7.7.49" evidence="1"/>
<evidence type="ECO:0000256" key="7">
    <source>
        <dbReference type="SAM" id="Coils"/>
    </source>
</evidence>
<dbReference type="InterPro" id="IPR036875">
    <property type="entry name" value="Znf_CCHC_sf"/>
</dbReference>
<gene>
    <name evidence="9" type="primary">WBGene00272411</name>
</gene>
<evidence type="ECO:0000256" key="4">
    <source>
        <dbReference type="ARBA" id="ARBA00022722"/>
    </source>
</evidence>
<dbReference type="Gene3D" id="1.10.340.70">
    <property type="match status" value="1"/>
</dbReference>